<feature type="compositionally biased region" description="Low complexity" evidence="11">
    <location>
        <begin position="349"/>
        <end position="361"/>
    </location>
</feature>
<dbReference type="InterPro" id="IPR015943">
    <property type="entry name" value="WD40/YVTN_repeat-like_dom_sf"/>
</dbReference>
<gene>
    <name evidence="14" type="ORF">BJ684DRAFT_16155</name>
</gene>
<dbReference type="Proteomes" id="UP000267251">
    <property type="component" value="Unassembled WGS sequence"/>
</dbReference>
<name>A0A4P9Y3Q6_9FUNG</name>
<dbReference type="InterPro" id="IPR001680">
    <property type="entry name" value="WD40_rpt"/>
</dbReference>
<evidence type="ECO:0000256" key="1">
    <source>
        <dbReference type="ARBA" id="ARBA00004123"/>
    </source>
</evidence>
<keyword evidence="3 9" id="KW-0853">WD repeat</keyword>
<accession>A0A4P9Y3Q6</accession>
<dbReference type="OrthoDB" id="1741719at2759"/>
<dbReference type="GO" id="GO:0006351">
    <property type="term" value="P:DNA-templated transcription"/>
    <property type="evidence" value="ECO:0007669"/>
    <property type="project" value="InterPro"/>
</dbReference>
<feature type="domain" description="Protein HIRA-like C-terminal" evidence="12">
    <location>
        <begin position="551"/>
        <end position="750"/>
    </location>
</feature>
<dbReference type="InterPro" id="IPR011494">
    <property type="entry name" value="HIRA-like_C"/>
</dbReference>
<evidence type="ECO:0000256" key="3">
    <source>
        <dbReference type="ARBA" id="ARBA00022574"/>
    </source>
</evidence>
<protein>
    <recommendedName>
        <fullName evidence="10">Protein HIR</fullName>
    </recommendedName>
</protein>
<evidence type="ECO:0000256" key="2">
    <source>
        <dbReference type="ARBA" id="ARBA00007306"/>
    </source>
</evidence>
<dbReference type="AlphaFoldDB" id="A0A4P9Y3Q6"/>
<feature type="region of interest" description="Disordered" evidence="11">
    <location>
        <begin position="288"/>
        <end position="389"/>
    </location>
</feature>
<dbReference type="InterPro" id="IPR055410">
    <property type="entry name" value="Beta-prop_CAF1B_HIR1"/>
</dbReference>
<reference evidence="15" key="1">
    <citation type="journal article" date="2018" name="Nat. Microbiol.">
        <title>Leveraging single-cell genomics to expand the fungal tree of life.</title>
        <authorList>
            <person name="Ahrendt S.R."/>
            <person name="Quandt C.A."/>
            <person name="Ciobanu D."/>
            <person name="Clum A."/>
            <person name="Salamov A."/>
            <person name="Andreopoulos B."/>
            <person name="Cheng J.F."/>
            <person name="Woyke T."/>
            <person name="Pelin A."/>
            <person name="Henrissat B."/>
            <person name="Reynolds N.K."/>
            <person name="Benny G.L."/>
            <person name="Smith M.E."/>
            <person name="James T.Y."/>
            <person name="Grigoriev I.V."/>
        </authorList>
    </citation>
    <scope>NUCLEOTIDE SEQUENCE [LARGE SCALE GENOMIC DNA]</scope>
</reference>
<dbReference type="GO" id="GO:0000417">
    <property type="term" value="C:HIR complex"/>
    <property type="evidence" value="ECO:0007669"/>
    <property type="project" value="TreeGrafter"/>
</dbReference>
<evidence type="ECO:0000259" key="12">
    <source>
        <dbReference type="Pfam" id="PF07569"/>
    </source>
</evidence>
<dbReference type="GO" id="GO:0005634">
    <property type="term" value="C:nucleus"/>
    <property type="evidence" value="ECO:0007669"/>
    <property type="project" value="UniProtKB-SubCell"/>
</dbReference>
<dbReference type="GO" id="GO:0031491">
    <property type="term" value="F:nucleosome binding"/>
    <property type="evidence" value="ECO:0007669"/>
    <property type="project" value="TreeGrafter"/>
</dbReference>
<feature type="domain" description="CAF1B/HIR1 beta-propeller" evidence="13">
    <location>
        <begin position="4"/>
        <end position="242"/>
    </location>
</feature>
<keyword evidence="15" id="KW-1185">Reference proteome</keyword>
<feature type="repeat" description="WD" evidence="9">
    <location>
        <begin position="16"/>
        <end position="57"/>
    </location>
</feature>
<comment type="subcellular location">
    <subcellularLocation>
        <location evidence="1 10">Nucleus</location>
    </subcellularLocation>
</comment>
<dbReference type="GO" id="GO:0000785">
    <property type="term" value="C:chromatin"/>
    <property type="evidence" value="ECO:0007669"/>
    <property type="project" value="TreeGrafter"/>
</dbReference>
<keyword evidence="4 10" id="KW-0677">Repeat</keyword>
<feature type="repeat" description="WD" evidence="9">
    <location>
        <begin position="58"/>
        <end position="91"/>
    </location>
</feature>
<sequence length="825" mass="89985">MEGVNQEENWKVIHRLAGHQSDITELAWSEDGKFLASCALDGHIMIWDVITFSCIKDIHGHDGFVKGLTWDPAGKYLASQADDRTVKVWRVGGDWSMERCLSQPFGDSPTNTFFRRLSWAPDGKQIATANATNGKVPVVAILRREVNWPSDIAFVGHQRPVEVVKFNPRIFLSPEQGTICAVGSQDKSITIWSTHRTKAIAAITDVFEHSVLDLAWSPDGFTLLACSYDGQVISITLESAELGDPLPLNRHSEVLSEYLQGSLPPNAASSGPQPLPESAEQLALEEAFRGQGSKVSNTSKPSTTPLSSTPPLTTNDAAMSAELQQDVSKTKDGKRRIRPVFMEPISRTASSAGSSNAFSESLPPPLSPARSTSDPRHVPMSKPFSTLPPEGLEALVAGHRPSWQETTEVHGEDEGLEAGGKGKRAKSSSSSQSTKSGKNHISSTILRPSFLSPALSPAQPSSSSNSEDQGIPSALAIEAHNDDGSLGPTNQDQPEPSKIICSRNGKVLWVSYLPHPITLLDVNDTMVAATTEDGALHVYSLAGRRSMARASPYLVCITCIGYMYIWDMLRWKGCGQAVSVAPLLYSATLTTASLVPTVRIADVRVRAEDGKVLVTTSDGRVSLYDQQGLGSWVTLVDPWLRECAGPGSMMDELQAPQGGPLRHITQLSDTLSITTFHTTDPICAVERIRQTIERDGNLRSSASLTYLESQMDAALLLNSLEEYAYWLKRYALRLAGDEEVGRVRELLQNLQNMSEAEEADQISGRGHKRIPTKKYLKDIMPILASNRRLQRIIQEYSVNESDDDLTQIGCPGAEKSSRGTMDMED</sequence>
<dbReference type="InterPro" id="IPR031120">
    <property type="entry name" value="HIR1-like"/>
</dbReference>
<proteinExistence type="inferred from homology"/>
<keyword evidence="10" id="KW-0678">Repressor</keyword>
<dbReference type="EMBL" id="KZ988018">
    <property type="protein sequence ID" value="RKP13443.1"/>
    <property type="molecule type" value="Genomic_DNA"/>
</dbReference>
<evidence type="ECO:0000256" key="8">
    <source>
        <dbReference type="ARBA" id="ARBA00023242"/>
    </source>
</evidence>
<evidence type="ECO:0000256" key="9">
    <source>
        <dbReference type="PROSITE-ProRule" id="PRU00221"/>
    </source>
</evidence>
<evidence type="ECO:0000313" key="15">
    <source>
        <dbReference type="Proteomes" id="UP000267251"/>
    </source>
</evidence>
<evidence type="ECO:0000259" key="13">
    <source>
        <dbReference type="Pfam" id="PF24105"/>
    </source>
</evidence>
<evidence type="ECO:0000313" key="14">
    <source>
        <dbReference type="EMBL" id="RKP13443.1"/>
    </source>
</evidence>
<evidence type="ECO:0000256" key="4">
    <source>
        <dbReference type="ARBA" id="ARBA00022737"/>
    </source>
</evidence>
<dbReference type="PROSITE" id="PS00678">
    <property type="entry name" value="WD_REPEATS_1"/>
    <property type="match status" value="1"/>
</dbReference>
<feature type="region of interest" description="Disordered" evidence="11">
    <location>
        <begin position="402"/>
        <end position="441"/>
    </location>
</feature>
<keyword evidence="6 10" id="KW-0805">Transcription regulation</keyword>
<dbReference type="InterPro" id="IPR019775">
    <property type="entry name" value="WD40_repeat_CS"/>
</dbReference>
<dbReference type="GO" id="GO:0006338">
    <property type="term" value="P:chromatin remodeling"/>
    <property type="evidence" value="ECO:0007669"/>
    <property type="project" value="InterPro"/>
</dbReference>
<feature type="compositionally biased region" description="Low complexity" evidence="11">
    <location>
        <begin position="298"/>
        <end position="314"/>
    </location>
</feature>
<dbReference type="PROSITE" id="PS50082">
    <property type="entry name" value="WD_REPEATS_2"/>
    <property type="match status" value="3"/>
</dbReference>
<dbReference type="Gene3D" id="2.130.10.10">
    <property type="entry name" value="YVTN repeat-like/Quinoprotein amine dehydrogenase"/>
    <property type="match status" value="1"/>
</dbReference>
<keyword evidence="7 10" id="KW-0804">Transcription</keyword>
<evidence type="ECO:0000256" key="6">
    <source>
        <dbReference type="ARBA" id="ARBA00023015"/>
    </source>
</evidence>
<dbReference type="InterPro" id="IPR036322">
    <property type="entry name" value="WD40_repeat_dom_sf"/>
</dbReference>
<feature type="compositionally biased region" description="Low complexity" evidence="11">
    <location>
        <begin position="427"/>
        <end position="436"/>
    </location>
</feature>
<dbReference type="Pfam" id="PF24105">
    <property type="entry name" value="Beta-prop_CAF1B_HIR1"/>
    <property type="match status" value="1"/>
</dbReference>
<evidence type="ECO:0000256" key="11">
    <source>
        <dbReference type="SAM" id="MobiDB-lite"/>
    </source>
</evidence>
<dbReference type="PANTHER" id="PTHR13831:SF0">
    <property type="entry name" value="PROTEIN HIRA"/>
    <property type="match status" value="1"/>
</dbReference>
<keyword evidence="8 10" id="KW-0539">Nucleus</keyword>
<keyword evidence="5 10" id="KW-0156">Chromatin regulator</keyword>
<evidence type="ECO:0000256" key="10">
    <source>
        <dbReference type="RuleBase" id="RU364014"/>
    </source>
</evidence>
<dbReference type="Pfam" id="PF07569">
    <property type="entry name" value="Hira"/>
    <property type="match status" value="1"/>
</dbReference>
<organism evidence="14 15">
    <name type="scientific">Piptocephalis cylindrospora</name>
    <dbReference type="NCBI Taxonomy" id="1907219"/>
    <lineage>
        <taxon>Eukaryota</taxon>
        <taxon>Fungi</taxon>
        <taxon>Fungi incertae sedis</taxon>
        <taxon>Zoopagomycota</taxon>
        <taxon>Zoopagomycotina</taxon>
        <taxon>Zoopagomycetes</taxon>
        <taxon>Zoopagales</taxon>
        <taxon>Piptocephalidaceae</taxon>
        <taxon>Piptocephalis</taxon>
    </lineage>
</organism>
<comment type="similarity">
    <text evidence="2 10">Belongs to the WD repeat HIR1 family.</text>
</comment>
<dbReference type="GO" id="GO:0006355">
    <property type="term" value="P:regulation of DNA-templated transcription"/>
    <property type="evidence" value="ECO:0007669"/>
    <property type="project" value="InterPro"/>
</dbReference>
<feature type="repeat" description="WD" evidence="9">
    <location>
        <begin position="154"/>
        <end position="202"/>
    </location>
</feature>
<dbReference type="SUPFAM" id="SSF50978">
    <property type="entry name" value="WD40 repeat-like"/>
    <property type="match status" value="1"/>
</dbReference>
<dbReference type="PROSITE" id="PS50294">
    <property type="entry name" value="WD_REPEATS_REGION"/>
    <property type="match status" value="2"/>
</dbReference>
<comment type="function">
    <text evidence="10">Required for replication-independent chromatin assembly and for the periodic repression of histone gene transcription during the cell cycle.</text>
</comment>
<evidence type="ECO:0000256" key="5">
    <source>
        <dbReference type="ARBA" id="ARBA00022853"/>
    </source>
</evidence>
<feature type="region of interest" description="Disordered" evidence="11">
    <location>
        <begin position="803"/>
        <end position="825"/>
    </location>
</feature>
<evidence type="ECO:0000256" key="7">
    <source>
        <dbReference type="ARBA" id="ARBA00023163"/>
    </source>
</evidence>
<dbReference type="SMART" id="SM00320">
    <property type="entry name" value="WD40"/>
    <property type="match status" value="6"/>
</dbReference>
<dbReference type="PANTHER" id="PTHR13831">
    <property type="entry name" value="MEMBER OF THE HIR1 FAMILY OF WD-REPEAT PROTEINS"/>
    <property type="match status" value="1"/>
</dbReference>